<evidence type="ECO:0000256" key="1">
    <source>
        <dbReference type="SAM" id="MobiDB-lite"/>
    </source>
</evidence>
<feature type="region of interest" description="Disordered" evidence="1">
    <location>
        <begin position="12"/>
        <end position="31"/>
    </location>
</feature>
<organism evidence="2 3">
    <name type="scientific">Pseudovibrio brasiliensis</name>
    <dbReference type="NCBI Taxonomy" id="1898042"/>
    <lineage>
        <taxon>Bacteria</taxon>
        <taxon>Pseudomonadati</taxon>
        <taxon>Pseudomonadota</taxon>
        <taxon>Alphaproteobacteria</taxon>
        <taxon>Hyphomicrobiales</taxon>
        <taxon>Stappiaceae</taxon>
        <taxon>Pseudovibrio</taxon>
    </lineage>
</organism>
<gene>
    <name evidence="2" type="ORF">KGB56_25960</name>
</gene>
<dbReference type="EMBL" id="CP074129">
    <property type="protein sequence ID" value="QUS59063.1"/>
    <property type="molecule type" value="Genomic_DNA"/>
</dbReference>
<accession>A0ABX8AVJ1</accession>
<feature type="compositionally biased region" description="Basic and acidic residues" evidence="1">
    <location>
        <begin position="259"/>
        <end position="269"/>
    </location>
</feature>
<feature type="compositionally biased region" description="Basic and acidic residues" evidence="1">
    <location>
        <begin position="60"/>
        <end position="74"/>
    </location>
</feature>
<dbReference type="RefSeq" id="WP_075701477.1">
    <property type="nucleotide sequence ID" value="NZ_CP074129.1"/>
</dbReference>
<keyword evidence="2" id="KW-0614">Plasmid</keyword>
<feature type="region of interest" description="Disordered" evidence="1">
    <location>
        <begin position="259"/>
        <end position="282"/>
    </location>
</feature>
<proteinExistence type="predicted"/>
<dbReference type="Proteomes" id="UP000680706">
    <property type="component" value="Plasmid pAb134-03"/>
</dbReference>
<protein>
    <submittedName>
        <fullName evidence="2">Uncharacterized protein</fullName>
    </submittedName>
</protein>
<geneLocation type="plasmid" evidence="2 3">
    <name>pAb134-03</name>
</geneLocation>
<feature type="region of interest" description="Disordered" evidence="1">
    <location>
        <begin position="39"/>
        <end position="74"/>
    </location>
</feature>
<evidence type="ECO:0000313" key="3">
    <source>
        <dbReference type="Proteomes" id="UP000680706"/>
    </source>
</evidence>
<evidence type="ECO:0000313" key="2">
    <source>
        <dbReference type="EMBL" id="QUS59063.1"/>
    </source>
</evidence>
<name>A0ABX8AVJ1_9HYPH</name>
<keyword evidence="3" id="KW-1185">Reference proteome</keyword>
<reference evidence="2 3" key="1">
    <citation type="journal article" date="2021" name="Angew. Chem. Int. Ed. Engl.">
        <title>A novel family of nonribosomal peptides modulate collective behavior in Pseudovibrio bacteria isolated from marine sponges.</title>
        <authorList>
            <person name="Ioca L.P."/>
            <person name="Dai Y."/>
            <person name="Kunakom S."/>
            <person name="Diaz-Espinosa J."/>
            <person name="Krunic A."/>
            <person name="Crnkovic C.M."/>
            <person name="Orjala J."/>
            <person name="Sanchez L.M."/>
            <person name="Ferreira A.G."/>
            <person name="Berlinck R.G.S."/>
            <person name="Eustaquio A.S."/>
        </authorList>
    </citation>
    <scope>NUCLEOTIDE SEQUENCE [LARGE SCALE GENOMIC DNA]</scope>
    <source>
        <strain evidence="2 3">Ab134</strain>
        <plasmid evidence="2 3">pAb134-03</plasmid>
    </source>
</reference>
<sequence length="282" mass="32161">MGWGTLAREAAKRNSQLLFAPRPNSKTVKQTERKVKELLENLTKPKRKVDPPPLVSPVPKGEESKKTRPKRKDDNCCEGATFLKKWPLKNKKASLVPDIGWFDWNKEINGQKIDGQRIIWNRGFIFQLEITESICGGLEYKCKDNSGKIGSSFQWADGLNPGVCNMIEVKYALHETTYTAEKALDKETTHLLKLHNQFKRYATICNDPRRIPELKCLAQVGLEVYVNWATMAEYYNELLTIYSIPGPAIEVRLPRNEIKTDSNSRRGPNDIEPWADETGSVI</sequence>